<evidence type="ECO:0000313" key="2">
    <source>
        <dbReference type="Proteomes" id="UP000250235"/>
    </source>
</evidence>
<reference evidence="1 2" key="1">
    <citation type="journal article" date="2015" name="Proc. Natl. Acad. Sci. U.S.A.">
        <title>The resurrection genome of Boea hygrometrica: A blueprint for survival of dehydration.</title>
        <authorList>
            <person name="Xiao L."/>
            <person name="Yang G."/>
            <person name="Zhang L."/>
            <person name="Yang X."/>
            <person name="Zhao S."/>
            <person name="Ji Z."/>
            <person name="Zhou Q."/>
            <person name="Hu M."/>
            <person name="Wang Y."/>
            <person name="Chen M."/>
            <person name="Xu Y."/>
            <person name="Jin H."/>
            <person name="Xiao X."/>
            <person name="Hu G."/>
            <person name="Bao F."/>
            <person name="Hu Y."/>
            <person name="Wan P."/>
            <person name="Li L."/>
            <person name="Deng X."/>
            <person name="Kuang T."/>
            <person name="Xiang C."/>
            <person name="Zhu J.K."/>
            <person name="Oliver M.J."/>
            <person name="He Y."/>
        </authorList>
    </citation>
    <scope>NUCLEOTIDE SEQUENCE [LARGE SCALE GENOMIC DNA]</scope>
    <source>
        <strain evidence="2">cv. XS01</strain>
    </source>
</reference>
<keyword evidence="2" id="KW-1185">Reference proteome</keyword>
<gene>
    <name evidence="1" type="ORF">F511_07293</name>
</gene>
<organism evidence="1 2">
    <name type="scientific">Dorcoceras hygrometricum</name>
    <dbReference type="NCBI Taxonomy" id="472368"/>
    <lineage>
        <taxon>Eukaryota</taxon>
        <taxon>Viridiplantae</taxon>
        <taxon>Streptophyta</taxon>
        <taxon>Embryophyta</taxon>
        <taxon>Tracheophyta</taxon>
        <taxon>Spermatophyta</taxon>
        <taxon>Magnoliopsida</taxon>
        <taxon>eudicotyledons</taxon>
        <taxon>Gunneridae</taxon>
        <taxon>Pentapetalae</taxon>
        <taxon>asterids</taxon>
        <taxon>lamiids</taxon>
        <taxon>Lamiales</taxon>
        <taxon>Gesneriaceae</taxon>
        <taxon>Didymocarpoideae</taxon>
        <taxon>Trichosporeae</taxon>
        <taxon>Loxocarpinae</taxon>
        <taxon>Dorcoceras</taxon>
    </lineage>
</organism>
<dbReference type="Proteomes" id="UP000250235">
    <property type="component" value="Unassembled WGS sequence"/>
</dbReference>
<dbReference type="AlphaFoldDB" id="A0A2Z7B159"/>
<sequence>MTLKSAIFDKQLILLHVSTEFLPKDTQLHDRNEAASPSRQNVSSNELEICTQAENFHPRNAM</sequence>
<proteinExistence type="predicted"/>
<name>A0A2Z7B159_9LAMI</name>
<accession>A0A2Z7B159</accession>
<protein>
    <submittedName>
        <fullName evidence="1">Uncharacterized protein</fullName>
    </submittedName>
</protein>
<dbReference type="EMBL" id="KV011879">
    <property type="protein sequence ID" value="KZV25409.1"/>
    <property type="molecule type" value="Genomic_DNA"/>
</dbReference>
<evidence type="ECO:0000313" key="1">
    <source>
        <dbReference type="EMBL" id="KZV25409.1"/>
    </source>
</evidence>